<dbReference type="AlphaFoldDB" id="A0A0L0UZZ8"/>
<reference evidence="3" key="1">
    <citation type="submission" date="2014-03" db="EMBL/GenBank/DDBJ databases">
        <title>The Genome Sequence of Puccinia striiformis f. sp. tritici PST-78.</title>
        <authorList>
            <consortium name="The Broad Institute Genome Sequencing Platform"/>
            <person name="Cuomo C."/>
            <person name="Hulbert S."/>
            <person name="Chen X."/>
            <person name="Walker B."/>
            <person name="Young S.K."/>
            <person name="Zeng Q."/>
            <person name="Gargeya S."/>
            <person name="Fitzgerald M."/>
            <person name="Haas B."/>
            <person name="Abouelleil A."/>
            <person name="Alvarado L."/>
            <person name="Arachchi H.M."/>
            <person name="Berlin A.M."/>
            <person name="Chapman S.B."/>
            <person name="Goldberg J."/>
            <person name="Griggs A."/>
            <person name="Gujja S."/>
            <person name="Hansen M."/>
            <person name="Howarth C."/>
            <person name="Imamovic A."/>
            <person name="Larimer J."/>
            <person name="McCowan C."/>
            <person name="Montmayeur A."/>
            <person name="Murphy C."/>
            <person name="Neiman D."/>
            <person name="Pearson M."/>
            <person name="Priest M."/>
            <person name="Roberts A."/>
            <person name="Saif S."/>
            <person name="Shea T."/>
            <person name="Sisk P."/>
            <person name="Sykes S."/>
            <person name="Wortman J."/>
            <person name="Nusbaum C."/>
            <person name="Birren B."/>
        </authorList>
    </citation>
    <scope>NUCLEOTIDE SEQUENCE [LARGE SCALE GENOMIC DNA]</scope>
    <source>
        <strain evidence="3">race PST-78</strain>
    </source>
</reference>
<name>A0A0L0UZZ8_9BASI</name>
<dbReference type="Proteomes" id="UP000054564">
    <property type="component" value="Unassembled WGS sequence"/>
</dbReference>
<proteinExistence type="predicted"/>
<dbReference type="OrthoDB" id="2513039at2759"/>
<organism evidence="2 3">
    <name type="scientific">Puccinia striiformis f. sp. tritici PST-78</name>
    <dbReference type="NCBI Taxonomy" id="1165861"/>
    <lineage>
        <taxon>Eukaryota</taxon>
        <taxon>Fungi</taxon>
        <taxon>Dikarya</taxon>
        <taxon>Basidiomycota</taxon>
        <taxon>Pucciniomycotina</taxon>
        <taxon>Pucciniomycetes</taxon>
        <taxon>Pucciniales</taxon>
        <taxon>Pucciniaceae</taxon>
        <taxon>Puccinia</taxon>
    </lineage>
</organism>
<sequence length="264" mass="29300">MSCRCRSGATPGSQQSAATAEWPAGLSQQSVATPMSQRIGCDKTSHPDAVTADFGWKSFWMYRGGTQVPSRLQNDPIERWSQVALEAAAGRLRGAWRAASKSTSRRKREAASRSFSIQWAQAVPPSRLENVCVHPWCSSVCFRLAELRPGSGVENHKTSLRPAATLIRAVIPYQTDAMKRKSDHSLVPVCKKGRPDDSPTNYHCTSGSEDLDFQVRNARIQFNLGSFQVALEIYQLIYQSICQNSPHESPPKHIFFLHIVLDVS</sequence>
<dbReference type="EMBL" id="AJIL01000159">
    <property type="protein sequence ID" value="KNE92605.1"/>
    <property type="molecule type" value="Genomic_DNA"/>
</dbReference>
<accession>A0A0L0UZZ8</accession>
<gene>
    <name evidence="2" type="ORF">PSTG_13991</name>
</gene>
<evidence type="ECO:0000256" key="1">
    <source>
        <dbReference type="SAM" id="MobiDB-lite"/>
    </source>
</evidence>
<evidence type="ECO:0000313" key="3">
    <source>
        <dbReference type="Proteomes" id="UP000054564"/>
    </source>
</evidence>
<comment type="caution">
    <text evidence="2">The sequence shown here is derived from an EMBL/GenBank/DDBJ whole genome shotgun (WGS) entry which is preliminary data.</text>
</comment>
<protein>
    <submittedName>
        <fullName evidence="2">Uncharacterized protein</fullName>
    </submittedName>
</protein>
<evidence type="ECO:0000313" key="2">
    <source>
        <dbReference type="EMBL" id="KNE92605.1"/>
    </source>
</evidence>
<feature type="region of interest" description="Disordered" evidence="1">
    <location>
        <begin position="1"/>
        <end position="44"/>
    </location>
</feature>
<feature type="compositionally biased region" description="Polar residues" evidence="1">
    <location>
        <begin position="26"/>
        <end position="36"/>
    </location>
</feature>
<keyword evidence="3" id="KW-1185">Reference proteome</keyword>